<reference evidence="9" key="1">
    <citation type="submission" date="2021-06" db="EMBL/GenBank/DDBJ databases">
        <authorList>
            <person name="Hodson N. C."/>
            <person name="Mongue J. A."/>
            <person name="Jaron S. K."/>
        </authorList>
    </citation>
    <scope>NUCLEOTIDE SEQUENCE</scope>
</reference>
<keyword evidence="6" id="KW-0325">Glycoprotein</keyword>
<keyword evidence="3 7" id="KW-0378">Hydrolase</keyword>
<sequence>MLMADNVTFATPDQPKMNAQLCLVFLVAVVGVHVGANPVQTISALDEDAGLLTPELAGKYGYPVETHKVTTADGYILTVHRIPNGKNAAPAPPEGRPVIWLQHGLLCSSADWLMNTREKAWAYRLSDAGYDVWLGNARGNTYSKEHVSFDVKSDEFWEFSWHEMGQYDLPAVFDYVLGVTGKEDLYYAGHSMGTTMFFTCMATRPEYNSKIRLMNAFAPVSFTEHMISPINLIAPFANQIEWLLRMLGMNEFLPDSILMDFLGATICDQHSPIKGLCSNVLFLLCGYNAEQLNDTMLPIIMGHTPAGASVRSLVHYAQGVNSGEFMQYDHGKQKNLERYGQEKPPRYDVSKITAPIALYWGENDWLGVKSDVARLAELLPNLQRKYRVVHDKFNHMDFLFAKNVDTLLYETVEAFMKYF</sequence>
<dbReference type="GO" id="GO:0016787">
    <property type="term" value="F:hydrolase activity"/>
    <property type="evidence" value="ECO:0007669"/>
    <property type="project" value="UniProtKB-KW"/>
</dbReference>
<dbReference type="InterPro" id="IPR025483">
    <property type="entry name" value="Lipase_euk"/>
</dbReference>
<dbReference type="Proteomes" id="UP000708208">
    <property type="component" value="Unassembled WGS sequence"/>
</dbReference>
<protein>
    <recommendedName>
        <fullName evidence="7">Lipase</fullName>
    </recommendedName>
</protein>
<dbReference type="GO" id="GO:0016042">
    <property type="term" value="P:lipid catabolic process"/>
    <property type="evidence" value="ECO:0007669"/>
    <property type="project" value="UniProtKB-KW"/>
</dbReference>
<dbReference type="OrthoDB" id="9974421at2759"/>
<evidence type="ECO:0000256" key="3">
    <source>
        <dbReference type="ARBA" id="ARBA00022801"/>
    </source>
</evidence>
<evidence type="ECO:0000256" key="1">
    <source>
        <dbReference type="ARBA" id="ARBA00010701"/>
    </source>
</evidence>
<comment type="similarity">
    <text evidence="1 7">Belongs to the AB hydrolase superfamily. Lipase family.</text>
</comment>
<dbReference type="AlphaFoldDB" id="A0A8J2JEV3"/>
<evidence type="ECO:0000256" key="4">
    <source>
        <dbReference type="ARBA" id="ARBA00022963"/>
    </source>
</evidence>
<keyword evidence="4 7" id="KW-0442">Lipid degradation</keyword>
<dbReference type="PANTHER" id="PTHR11005">
    <property type="entry name" value="LYSOSOMAL ACID LIPASE-RELATED"/>
    <property type="match status" value="1"/>
</dbReference>
<comment type="caution">
    <text evidence="9">The sequence shown here is derived from an EMBL/GenBank/DDBJ whole genome shotgun (WGS) entry which is preliminary data.</text>
</comment>
<evidence type="ECO:0000256" key="2">
    <source>
        <dbReference type="ARBA" id="ARBA00022729"/>
    </source>
</evidence>
<proteinExistence type="inferred from homology"/>
<gene>
    <name evidence="9" type="ORF">AFUS01_LOCUS8276</name>
</gene>
<dbReference type="Pfam" id="PF04083">
    <property type="entry name" value="Abhydro_lipase"/>
    <property type="match status" value="1"/>
</dbReference>
<organism evidence="9 10">
    <name type="scientific">Allacma fusca</name>
    <dbReference type="NCBI Taxonomy" id="39272"/>
    <lineage>
        <taxon>Eukaryota</taxon>
        <taxon>Metazoa</taxon>
        <taxon>Ecdysozoa</taxon>
        <taxon>Arthropoda</taxon>
        <taxon>Hexapoda</taxon>
        <taxon>Collembola</taxon>
        <taxon>Symphypleona</taxon>
        <taxon>Sminthuridae</taxon>
        <taxon>Allacma</taxon>
    </lineage>
</organism>
<dbReference type="InterPro" id="IPR006693">
    <property type="entry name" value="AB_hydrolase_lipase"/>
</dbReference>
<evidence type="ECO:0000313" key="10">
    <source>
        <dbReference type="Proteomes" id="UP000708208"/>
    </source>
</evidence>
<keyword evidence="5" id="KW-0443">Lipid metabolism</keyword>
<evidence type="ECO:0000313" key="9">
    <source>
        <dbReference type="EMBL" id="CAG7718918.1"/>
    </source>
</evidence>
<evidence type="ECO:0000256" key="5">
    <source>
        <dbReference type="ARBA" id="ARBA00023098"/>
    </source>
</evidence>
<keyword evidence="2" id="KW-0732">Signal</keyword>
<keyword evidence="10" id="KW-1185">Reference proteome</keyword>
<evidence type="ECO:0000256" key="6">
    <source>
        <dbReference type="ARBA" id="ARBA00023180"/>
    </source>
</evidence>
<name>A0A8J2JEV3_9HEXA</name>
<dbReference type="FunFam" id="3.40.50.1820:FF:000021">
    <property type="entry name" value="Lipase"/>
    <property type="match status" value="1"/>
</dbReference>
<dbReference type="PIRSF" id="PIRSF000862">
    <property type="entry name" value="Steryl_ester_lip"/>
    <property type="match status" value="1"/>
</dbReference>
<evidence type="ECO:0000256" key="7">
    <source>
        <dbReference type="PIRNR" id="PIRNR000862"/>
    </source>
</evidence>
<feature type="domain" description="Partial AB-hydrolase lipase" evidence="8">
    <location>
        <begin position="54"/>
        <end position="115"/>
    </location>
</feature>
<accession>A0A8J2JEV3</accession>
<dbReference type="EMBL" id="CAJVCH010057228">
    <property type="protein sequence ID" value="CAG7718918.1"/>
    <property type="molecule type" value="Genomic_DNA"/>
</dbReference>
<evidence type="ECO:0000259" key="8">
    <source>
        <dbReference type="Pfam" id="PF04083"/>
    </source>
</evidence>